<dbReference type="InterPro" id="IPR050155">
    <property type="entry name" value="HAD-like_hydrolase_sf"/>
</dbReference>
<gene>
    <name evidence="1" type="ORF">SAMN04488526_3108</name>
</gene>
<dbReference type="InterPro" id="IPR036412">
    <property type="entry name" value="HAD-like_sf"/>
</dbReference>
<dbReference type="EMBL" id="FNZQ01000007">
    <property type="protein sequence ID" value="SEL62621.1"/>
    <property type="molecule type" value="Genomic_DNA"/>
</dbReference>
<dbReference type="GO" id="GO:0008967">
    <property type="term" value="F:phosphoglycolate phosphatase activity"/>
    <property type="evidence" value="ECO:0007669"/>
    <property type="project" value="TreeGrafter"/>
</dbReference>
<dbReference type="STRING" id="188906.SAMN04488526_3108"/>
<proteinExistence type="predicted"/>
<dbReference type="NCBIfam" id="TIGR01549">
    <property type="entry name" value="HAD-SF-IA-v1"/>
    <property type="match status" value="1"/>
</dbReference>
<reference evidence="1 2" key="1">
    <citation type="submission" date="2016-10" db="EMBL/GenBank/DDBJ databases">
        <authorList>
            <person name="de Groot N.N."/>
        </authorList>
    </citation>
    <scope>NUCLEOTIDE SEQUENCE [LARGE SCALE GENOMIC DNA]</scope>
    <source>
        <strain evidence="1 2">DSM 14858</strain>
    </source>
</reference>
<dbReference type="Gene3D" id="1.10.150.240">
    <property type="entry name" value="Putative phosphatase, domain 2"/>
    <property type="match status" value="1"/>
</dbReference>
<organism evidence="1 2">
    <name type="scientific">Jannaschia helgolandensis</name>
    <dbReference type="NCBI Taxonomy" id="188906"/>
    <lineage>
        <taxon>Bacteria</taxon>
        <taxon>Pseudomonadati</taxon>
        <taxon>Pseudomonadota</taxon>
        <taxon>Alphaproteobacteria</taxon>
        <taxon>Rhodobacterales</taxon>
        <taxon>Roseobacteraceae</taxon>
        <taxon>Jannaschia</taxon>
    </lineage>
</organism>
<dbReference type="InterPro" id="IPR041492">
    <property type="entry name" value="HAD_2"/>
</dbReference>
<dbReference type="Proteomes" id="UP000199283">
    <property type="component" value="Unassembled WGS sequence"/>
</dbReference>
<dbReference type="Gene3D" id="3.40.50.1000">
    <property type="entry name" value="HAD superfamily/HAD-like"/>
    <property type="match status" value="1"/>
</dbReference>
<dbReference type="GO" id="GO:0005829">
    <property type="term" value="C:cytosol"/>
    <property type="evidence" value="ECO:0007669"/>
    <property type="project" value="TreeGrafter"/>
</dbReference>
<protein>
    <submittedName>
        <fullName evidence="1">Phosphoglycolate phosphatase</fullName>
    </submittedName>
</protein>
<dbReference type="InterPro" id="IPR023198">
    <property type="entry name" value="PGP-like_dom2"/>
</dbReference>
<dbReference type="Pfam" id="PF13419">
    <property type="entry name" value="HAD_2"/>
    <property type="match status" value="1"/>
</dbReference>
<dbReference type="PANTHER" id="PTHR43434">
    <property type="entry name" value="PHOSPHOGLYCOLATE PHOSPHATASE"/>
    <property type="match status" value="1"/>
</dbReference>
<dbReference type="SUPFAM" id="SSF56784">
    <property type="entry name" value="HAD-like"/>
    <property type="match status" value="1"/>
</dbReference>
<dbReference type="InterPro" id="IPR006439">
    <property type="entry name" value="HAD-SF_hydro_IA"/>
</dbReference>
<dbReference type="NCBIfam" id="TIGR01509">
    <property type="entry name" value="HAD-SF-IA-v3"/>
    <property type="match status" value="1"/>
</dbReference>
<dbReference type="AlphaFoldDB" id="A0A1H7RQZ0"/>
<dbReference type="GO" id="GO:0006281">
    <property type="term" value="P:DNA repair"/>
    <property type="evidence" value="ECO:0007669"/>
    <property type="project" value="TreeGrafter"/>
</dbReference>
<sequence length="221" mass="23639">MLVLFDVDGTLVDTDAQIGGIMISAFEAAGLPPPSLAQVVETIGLSLPEMVEHLAAQSTVTITIDCCAKIVAGYRLRFADALARKEEPPVFPNTETTLLRLRRAGMTLGIATGKSRLGVDYVLDAMDWRGHFQTVQCADDNPSKPDPTMVEKALAATGTDRTQAVLVGDTSFDMEMAAACGVRAIGVAWGYHRPERLLSAGAETVVDDFETLGTLLLESNR</sequence>
<dbReference type="SFLD" id="SFLDS00003">
    <property type="entry name" value="Haloacid_Dehalogenase"/>
    <property type="match status" value="1"/>
</dbReference>
<evidence type="ECO:0000313" key="2">
    <source>
        <dbReference type="Proteomes" id="UP000199283"/>
    </source>
</evidence>
<name>A0A1H7RQZ0_9RHOB</name>
<dbReference type="InterPro" id="IPR023214">
    <property type="entry name" value="HAD_sf"/>
</dbReference>
<dbReference type="PANTHER" id="PTHR43434:SF24">
    <property type="entry name" value="HYDROLASE-RELATED"/>
    <property type="match status" value="1"/>
</dbReference>
<keyword evidence="2" id="KW-1185">Reference proteome</keyword>
<accession>A0A1H7RQZ0</accession>
<dbReference type="RefSeq" id="WP_175495912.1">
    <property type="nucleotide sequence ID" value="NZ_FNZQ01000007.1"/>
</dbReference>
<evidence type="ECO:0000313" key="1">
    <source>
        <dbReference type="EMBL" id="SEL62621.1"/>
    </source>
</evidence>
<dbReference type="SFLD" id="SFLDG01129">
    <property type="entry name" value="C1.5:_HAD__Beta-PGM__Phosphata"/>
    <property type="match status" value="1"/>
</dbReference>